<organism evidence="18 19">
    <name type="scientific">Psychrosphaera aquimarina</name>
    <dbReference type="NCBI Taxonomy" id="2044854"/>
    <lineage>
        <taxon>Bacteria</taxon>
        <taxon>Pseudomonadati</taxon>
        <taxon>Pseudomonadota</taxon>
        <taxon>Gammaproteobacteria</taxon>
        <taxon>Alteromonadales</taxon>
        <taxon>Pseudoalteromonadaceae</taxon>
        <taxon>Psychrosphaera</taxon>
    </lineage>
</organism>
<evidence type="ECO:0000256" key="15">
    <source>
        <dbReference type="ARBA" id="ARBA00048176"/>
    </source>
</evidence>
<evidence type="ECO:0000256" key="10">
    <source>
        <dbReference type="ARBA" id="ARBA00022989"/>
    </source>
</evidence>
<proteinExistence type="inferred from homology"/>
<reference evidence="18 19" key="1">
    <citation type="submission" date="2023-10" db="EMBL/GenBank/DDBJ databases">
        <title>Psychrosphaera aquimaarina strain SW33 isolated from seawater.</title>
        <authorList>
            <person name="Bayburt H."/>
            <person name="Kim J.M."/>
            <person name="Choi B.J."/>
            <person name="Jeon C.O."/>
        </authorList>
    </citation>
    <scope>NUCLEOTIDE SEQUENCE [LARGE SCALE GENOMIC DNA]</scope>
    <source>
        <strain evidence="18 19">KCTC 52743</strain>
    </source>
</reference>
<evidence type="ECO:0000256" key="6">
    <source>
        <dbReference type="ARBA" id="ARBA00022448"/>
    </source>
</evidence>
<keyword evidence="11 16" id="KW-0915">Sodium</keyword>
<evidence type="ECO:0000256" key="12">
    <source>
        <dbReference type="ARBA" id="ARBA00023065"/>
    </source>
</evidence>
<gene>
    <name evidence="16" type="primary">oadG</name>
    <name evidence="18" type="ORF">RT723_13700</name>
</gene>
<name>A0ABU3R2X3_9GAMM</name>
<keyword evidence="14 16" id="KW-0739">Sodium transport</keyword>
<comment type="function">
    <text evidence="2 16 17">Catalyzes the decarboxylation of oxaloacetate coupled to Na(+) translocation.</text>
</comment>
<keyword evidence="12 16" id="KW-0406">Ion transport</keyword>
<evidence type="ECO:0000256" key="3">
    <source>
        <dbReference type="ARBA" id="ARBA00004162"/>
    </source>
</evidence>
<keyword evidence="19" id="KW-1185">Reference proteome</keyword>
<keyword evidence="6 16" id="KW-0813">Transport</keyword>
<comment type="catalytic activity">
    <reaction evidence="15 16 17">
        <text>oxaloacetate + 2 Na(+)(in) + H(+) = pyruvate + 2 Na(+)(out) + CO2</text>
        <dbReference type="Rhea" id="RHEA:57724"/>
        <dbReference type="ChEBI" id="CHEBI:15361"/>
        <dbReference type="ChEBI" id="CHEBI:15378"/>
        <dbReference type="ChEBI" id="CHEBI:16452"/>
        <dbReference type="ChEBI" id="CHEBI:16526"/>
        <dbReference type="ChEBI" id="CHEBI:29101"/>
        <dbReference type="EC" id="7.2.4.2"/>
    </reaction>
</comment>
<evidence type="ECO:0000256" key="4">
    <source>
        <dbReference type="ARBA" id="ARBA00005844"/>
    </source>
</evidence>
<comment type="similarity">
    <text evidence="4 16 17">Belongs to the OadG family.</text>
</comment>
<dbReference type="InterPro" id="IPR023424">
    <property type="entry name" value="OadG"/>
</dbReference>
<evidence type="ECO:0000256" key="16">
    <source>
        <dbReference type="HAMAP-Rule" id="MF_00404"/>
    </source>
</evidence>
<keyword evidence="8 16" id="KW-0812">Transmembrane</keyword>
<evidence type="ECO:0000256" key="9">
    <source>
        <dbReference type="ARBA" id="ARBA00022967"/>
    </source>
</evidence>
<evidence type="ECO:0000256" key="17">
    <source>
        <dbReference type="RuleBase" id="RU004278"/>
    </source>
</evidence>
<evidence type="ECO:0000256" key="13">
    <source>
        <dbReference type="ARBA" id="ARBA00023136"/>
    </source>
</evidence>
<evidence type="ECO:0000256" key="8">
    <source>
        <dbReference type="ARBA" id="ARBA00022692"/>
    </source>
</evidence>
<keyword evidence="9 16" id="KW-1278">Translocase</keyword>
<dbReference type="RefSeq" id="WP_216056141.1">
    <property type="nucleotide sequence ID" value="NZ_JAWCUA010000010.1"/>
</dbReference>
<sequence>MNVSELLAEAGILMAVGMLVVFLFLSVLIVAIKLLTKFAEAYPDPVKLTRTPINPINSNKTSPQVIAAITAAVKQHKARNK</sequence>
<evidence type="ECO:0000256" key="7">
    <source>
        <dbReference type="ARBA" id="ARBA00022475"/>
    </source>
</evidence>
<dbReference type="HAMAP" id="MF_00404">
    <property type="entry name" value="OadG"/>
    <property type="match status" value="1"/>
</dbReference>
<keyword evidence="13 16" id="KW-0472">Membrane</keyword>
<keyword evidence="10 16" id="KW-1133">Transmembrane helix</keyword>
<evidence type="ECO:0000313" key="19">
    <source>
        <dbReference type="Proteomes" id="UP001257914"/>
    </source>
</evidence>
<dbReference type="Pfam" id="PF04277">
    <property type="entry name" value="OAD_gamma"/>
    <property type="match status" value="1"/>
</dbReference>
<evidence type="ECO:0000256" key="14">
    <source>
        <dbReference type="ARBA" id="ARBA00023201"/>
    </source>
</evidence>
<comment type="subcellular location">
    <subcellularLocation>
        <location evidence="3 16 17">Cell membrane</location>
        <topology evidence="3 16 17">Single-pass membrane protein</topology>
    </subcellularLocation>
</comment>
<protein>
    <recommendedName>
        <fullName evidence="16">Probable oxaloacetate decarboxylase gamma chain</fullName>
        <ecNumber evidence="16">7.2.4.2</ecNumber>
    </recommendedName>
</protein>
<dbReference type="InterPro" id="IPR005899">
    <property type="entry name" value="Na_pump_deCOase"/>
</dbReference>
<comment type="caution">
    <text evidence="18">The sequence shown here is derived from an EMBL/GenBank/DDBJ whole genome shotgun (WGS) entry which is preliminary data.</text>
</comment>
<accession>A0ABU3R2X3</accession>
<feature type="transmembrane region" description="Helical" evidence="16 17">
    <location>
        <begin position="12"/>
        <end position="32"/>
    </location>
</feature>
<evidence type="ECO:0000256" key="1">
    <source>
        <dbReference type="ARBA" id="ARBA00001959"/>
    </source>
</evidence>
<dbReference type="EMBL" id="JAWCUA010000010">
    <property type="protein sequence ID" value="MDU0114032.1"/>
    <property type="molecule type" value="Genomic_DNA"/>
</dbReference>
<evidence type="ECO:0000256" key="2">
    <source>
        <dbReference type="ARBA" id="ARBA00003002"/>
    </source>
</evidence>
<dbReference type="EC" id="7.2.4.2" evidence="16"/>
<evidence type="ECO:0000256" key="11">
    <source>
        <dbReference type="ARBA" id="ARBA00023053"/>
    </source>
</evidence>
<dbReference type="NCBIfam" id="TIGR01195">
    <property type="entry name" value="oadG_fam"/>
    <property type="match status" value="1"/>
</dbReference>
<comment type="cofactor">
    <cofactor evidence="1 16 17">
        <name>Na(+)</name>
        <dbReference type="ChEBI" id="CHEBI:29101"/>
    </cofactor>
</comment>
<keyword evidence="7 16" id="KW-1003">Cell membrane</keyword>
<comment type="subunit">
    <text evidence="5 16">Heterotrimer of an alpha, a beta and a gamma subunit.</text>
</comment>
<dbReference type="Proteomes" id="UP001257914">
    <property type="component" value="Unassembled WGS sequence"/>
</dbReference>
<evidence type="ECO:0000256" key="5">
    <source>
        <dbReference type="ARBA" id="ARBA00011869"/>
    </source>
</evidence>
<evidence type="ECO:0000313" key="18">
    <source>
        <dbReference type="EMBL" id="MDU0114032.1"/>
    </source>
</evidence>